<dbReference type="Pfam" id="PF00588">
    <property type="entry name" value="SpoU_methylase"/>
    <property type="match status" value="1"/>
</dbReference>
<name>A0A8H1LC31_9ACTN</name>
<organism evidence="5 6">
    <name type="scientific">Streptomyces albus</name>
    <dbReference type="NCBI Taxonomy" id="1888"/>
    <lineage>
        <taxon>Bacteria</taxon>
        <taxon>Bacillati</taxon>
        <taxon>Actinomycetota</taxon>
        <taxon>Actinomycetes</taxon>
        <taxon>Kitasatosporales</taxon>
        <taxon>Streptomycetaceae</taxon>
        <taxon>Streptomyces</taxon>
    </lineage>
</organism>
<dbReference type="InterPro" id="IPR001537">
    <property type="entry name" value="SpoU_MeTrfase"/>
</dbReference>
<proteinExistence type="predicted"/>
<keyword evidence="2 5" id="KW-0808">Transferase</keyword>
<dbReference type="Gene3D" id="3.40.1280.10">
    <property type="match status" value="1"/>
</dbReference>
<dbReference type="InterPro" id="IPR029026">
    <property type="entry name" value="tRNA_m1G_MTases_N"/>
</dbReference>
<evidence type="ECO:0000313" key="5">
    <source>
        <dbReference type="EMBL" id="TGG81529.1"/>
    </source>
</evidence>
<dbReference type="GO" id="GO:0006396">
    <property type="term" value="P:RNA processing"/>
    <property type="evidence" value="ECO:0007669"/>
    <property type="project" value="InterPro"/>
</dbReference>
<evidence type="ECO:0000256" key="2">
    <source>
        <dbReference type="ARBA" id="ARBA00022679"/>
    </source>
</evidence>
<dbReference type="GeneID" id="75182523"/>
<dbReference type="Proteomes" id="UP000298111">
    <property type="component" value="Unassembled WGS sequence"/>
</dbReference>
<evidence type="ECO:0000256" key="3">
    <source>
        <dbReference type="SAM" id="MobiDB-lite"/>
    </source>
</evidence>
<dbReference type="RefSeq" id="WP_135567215.1">
    <property type="nucleotide sequence ID" value="NZ_CP103060.1"/>
</dbReference>
<dbReference type="PANTHER" id="PTHR43191:SF2">
    <property type="entry name" value="RRNA METHYLTRANSFERASE 3, MITOCHONDRIAL"/>
    <property type="match status" value="1"/>
</dbReference>
<evidence type="ECO:0000259" key="4">
    <source>
        <dbReference type="Pfam" id="PF00588"/>
    </source>
</evidence>
<dbReference type="PANTHER" id="PTHR43191">
    <property type="entry name" value="RRNA METHYLTRANSFERASE 3"/>
    <property type="match status" value="1"/>
</dbReference>
<comment type="caution">
    <text evidence="5">The sequence shown here is derived from an EMBL/GenBank/DDBJ whole genome shotgun (WGS) entry which is preliminary data.</text>
</comment>
<dbReference type="GO" id="GO:0008173">
    <property type="term" value="F:RNA methyltransferase activity"/>
    <property type="evidence" value="ECO:0007669"/>
    <property type="project" value="InterPro"/>
</dbReference>
<dbReference type="CDD" id="cd18095">
    <property type="entry name" value="SpoU-like_rRNA-MTase"/>
    <property type="match status" value="1"/>
</dbReference>
<dbReference type="SUPFAM" id="SSF75217">
    <property type="entry name" value="alpha/beta knot"/>
    <property type="match status" value="1"/>
</dbReference>
<dbReference type="InterPro" id="IPR051259">
    <property type="entry name" value="rRNA_Methyltransferase"/>
</dbReference>
<gene>
    <name evidence="5" type="ORF">D8771_19125</name>
</gene>
<dbReference type="EMBL" id="RCIY01000065">
    <property type="protein sequence ID" value="TGG81529.1"/>
    <property type="molecule type" value="Genomic_DNA"/>
</dbReference>
<dbReference type="InterPro" id="IPR029028">
    <property type="entry name" value="Alpha/beta_knot_MTases"/>
</dbReference>
<dbReference type="GO" id="GO:0003723">
    <property type="term" value="F:RNA binding"/>
    <property type="evidence" value="ECO:0007669"/>
    <property type="project" value="InterPro"/>
</dbReference>
<feature type="domain" description="tRNA/rRNA methyltransferase SpoU type" evidence="4">
    <location>
        <begin position="140"/>
        <end position="270"/>
    </location>
</feature>
<protein>
    <submittedName>
        <fullName evidence="5">TrmH family RNA methyltransferase</fullName>
    </submittedName>
</protein>
<evidence type="ECO:0000256" key="1">
    <source>
        <dbReference type="ARBA" id="ARBA00022603"/>
    </source>
</evidence>
<feature type="region of interest" description="Disordered" evidence="3">
    <location>
        <begin position="1"/>
        <end position="23"/>
    </location>
</feature>
<sequence length="277" mass="28827">MTRKDEQAERTAPAGTAASEKAVEPVTAEWARHAADGVLLDGFHALKHALRFGARVPVAVTTDRLAVRELARSLAPDLLDVLDGLLREVPEATLRGLVPRAHPTGVAALALRSSAPDWDGAGDGVPGPGAGAGTQEGAPLVVLDNPRNLGNVGAVVRLAAGAGAAGVLTTGDLDPWHPAAVRAGAGLHFAVPVARRQVGRLPRRPLLAFDPEGDDLRSVPLPPGAMLAFGSERHGLTDALRARADHLVALPMRPQVSSYNLATSVAMALYHWMARPS</sequence>
<dbReference type="GO" id="GO:0032259">
    <property type="term" value="P:methylation"/>
    <property type="evidence" value="ECO:0007669"/>
    <property type="project" value="UniProtKB-KW"/>
</dbReference>
<dbReference type="AlphaFoldDB" id="A0A8H1LC31"/>
<keyword evidence="1 5" id="KW-0489">Methyltransferase</keyword>
<accession>A0A8H1LC31</accession>
<reference evidence="5 6" key="1">
    <citation type="submission" date="2018-10" db="EMBL/GenBank/DDBJ databases">
        <title>Isolation of pseudouridimycin from Streptomyces albus DSM 40763.</title>
        <authorList>
            <person name="Rosenqvist P."/>
            <person name="Metsae-Ketelae M."/>
            <person name="Virta P."/>
        </authorList>
    </citation>
    <scope>NUCLEOTIDE SEQUENCE [LARGE SCALE GENOMIC DNA]</scope>
    <source>
        <strain evidence="5 6">DSM 40763</strain>
    </source>
</reference>
<evidence type="ECO:0000313" key="6">
    <source>
        <dbReference type="Proteomes" id="UP000298111"/>
    </source>
</evidence>